<dbReference type="GO" id="GO:0016747">
    <property type="term" value="F:acyltransferase activity, transferring groups other than amino-acyl groups"/>
    <property type="evidence" value="ECO:0007669"/>
    <property type="project" value="UniProtKB-ARBA"/>
</dbReference>
<reference evidence="4" key="1">
    <citation type="submission" date="2023-07" db="EMBL/GenBank/DDBJ databases">
        <title>A chromosome-level genome assembly of Lolium multiflorum.</title>
        <authorList>
            <person name="Chen Y."/>
            <person name="Copetti D."/>
            <person name="Kolliker R."/>
            <person name="Studer B."/>
        </authorList>
    </citation>
    <scope>NUCLEOTIDE SEQUENCE</scope>
    <source>
        <strain evidence="4">02402/16</strain>
        <tissue evidence="4">Leaf</tissue>
    </source>
</reference>
<dbReference type="PANTHER" id="PTHR31642:SF278">
    <property type="entry name" value="TRYPTAMINE HYDROXYCINNAMOYLTRANSFERASE 1"/>
    <property type="match status" value="1"/>
</dbReference>
<dbReference type="AlphaFoldDB" id="A0AAD8W2T5"/>
<evidence type="ECO:0000256" key="3">
    <source>
        <dbReference type="ARBA" id="ARBA00023315"/>
    </source>
</evidence>
<sequence length="181" mass="19690">MLAHMWKKTTQARGVKPDEFTQVRVAVNCRGRATPPVPSDLFGNMVMWAFPKLQARDVLSSSYGSVVCAMDAVEGVDGDYIRSFLDFGAMADAEGQELTATAPAAGTMCCPNLEVDSWLRFGYHKVDFGGGPPSPFLFPDIPAEGIMVLWPSLLDKGGVDVMIALAEEHVALFQQICYLLL</sequence>
<name>A0AAD8W2T5_LOLMU</name>
<evidence type="ECO:0000256" key="1">
    <source>
        <dbReference type="ARBA" id="ARBA00009861"/>
    </source>
</evidence>
<keyword evidence="5" id="KW-1185">Reference proteome</keyword>
<comment type="caution">
    <text evidence="4">The sequence shown here is derived from an EMBL/GenBank/DDBJ whole genome shotgun (WGS) entry which is preliminary data.</text>
</comment>
<dbReference type="EMBL" id="JAUUTY010000005">
    <property type="protein sequence ID" value="KAK1633180.1"/>
    <property type="molecule type" value="Genomic_DNA"/>
</dbReference>
<dbReference type="Pfam" id="PF02458">
    <property type="entry name" value="Transferase"/>
    <property type="match status" value="1"/>
</dbReference>
<proteinExistence type="inferred from homology"/>
<keyword evidence="3" id="KW-0012">Acyltransferase</keyword>
<evidence type="ECO:0000256" key="2">
    <source>
        <dbReference type="ARBA" id="ARBA00022679"/>
    </source>
</evidence>
<dbReference type="InterPro" id="IPR023213">
    <property type="entry name" value="CAT-like_dom_sf"/>
</dbReference>
<dbReference type="InterPro" id="IPR050317">
    <property type="entry name" value="Plant_Fungal_Acyltransferase"/>
</dbReference>
<gene>
    <name evidence="4" type="ORF">QYE76_007495</name>
</gene>
<accession>A0AAD8W2T5</accession>
<keyword evidence="2" id="KW-0808">Transferase</keyword>
<protein>
    <submittedName>
        <fullName evidence="4">Uncharacterized protein</fullName>
    </submittedName>
</protein>
<evidence type="ECO:0000313" key="5">
    <source>
        <dbReference type="Proteomes" id="UP001231189"/>
    </source>
</evidence>
<organism evidence="4 5">
    <name type="scientific">Lolium multiflorum</name>
    <name type="common">Italian ryegrass</name>
    <name type="synonym">Lolium perenne subsp. multiflorum</name>
    <dbReference type="NCBI Taxonomy" id="4521"/>
    <lineage>
        <taxon>Eukaryota</taxon>
        <taxon>Viridiplantae</taxon>
        <taxon>Streptophyta</taxon>
        <taxon>Embryophyta</taxon>
        <taxon>Tracheophyta</taxon>
        <taxon>Spermatophyta</taxon>
        <taxon>Magnoliopsida</taxon>
        <taxon>Liliopsida</taxon>
        <taxon>Poales</taxon>
        <taxon>Poaceae</taxon>
        <taxon>BOP clade</taxon>
        <taxon>Pooideae</taxon>
        <taxon>Poodae</taxon>
        <taxon>Poeae</taxon>
        <taxon>Poeae Chloroplast Group 2 (Poeae type)</taxon>
        <taxon>Loliodinae</taxon>
        <taxon>Loliinae</taxon>
        <taxon>Lolium</taxon>
    </lineage>
</organism>
<comment type="similarity">
    <text evidence="1">Belongs to the plant acyltransferase family.</text>
</comment>
<dbReference type="PANTHER" id="PTHR31642">
    <property type="entry name" value="TRICHOTHECENE 3-O-ACETYLTRANSFERASE"/>
    <property type="match status" value="1"/>
</dbReference>
<evidence type="ECO:0000313" key="4">
    <source>
        <dbReference type="EMBL" id="KAK1633180.1"/>
    </source>
</evidence>
<dbReference type="Gene3D" id="3.30.559.10">
    <property type="entry name" value="Chloramphenicol acetyltransferase-like domain"/>
    <property type="match status" value="1"/>
</dbReference>
<dbReference type="Proteomes" id="UP001231189">
    <property type="component" value="Unassembled WGS sequence"/>
</dbReference>